<dbReference type="Pfam" id="PF03171">
    <property type="entry name" value="2OG-FeII_Oxy"/>
    <property type="match status" value="1"/>
</dbReference>
<gene>
    <name evidence="9" type="ORF">RCOM_0896520</name>
</gene>
<dbReference type="PANTHER" id="PTHR47990">
    <property type="entry name" value="2-OXOGLUTARATE (2OG) AND FE(II)-DEPENDENT OXYGENASE SUPERFAMILY PROTEIN-RELATED"/>
    <property type="match status" value="1"/>
</dbReference>
<dbReference type="PROSITE" id="PS51471">
    <property type="entry name" value="FE2OG_OXY"/>
    <property type="match status" value="1"/>
</dbReference>
<dbReference type="AlphaFoldDB" id="B9RUX7"/>
<dbReference type="eggNOG" id="KOG0143">
    <property type="taxonomic scope" value="Eukaryota"/>
</dbReference>
<dbReference type="InterPro" id="IPR027443">
    <property type="entry name" value="IPNS-like_sf"/>
</dbReference>
<dbReference type="GO" id="GO:0016706">
    <property type="term" value="F:2-oxoglutarate-dependent dioxygenase activity"/>
    <property type="evidence" value="ECO:0000318"/>
    <property type="project" value="GO_Central"/>
</dbReference>
<evidence type="ECO:0000313" key="9">
    <source>
        <dbReference type="EMBL" id="EEF44710.1"/>
    </source>
</evidence>
<evidence type="ECO:0000256" key="6">
    <source>
        <dbReference type="ARBA" id="ARBA00057022"/>
    </source>
</evidence>
<evidence type="ECO:0000256" key="2">
    <source>
        <dbReference type="ARBA" id="ARBA00022723"/>
    </source>
</evidence>
<organism evidence="9 10">
    <name type="scientific">Ricinus communis</name>
    <name type="common">Castor bean</name>
    <dbReference type="NCBI Taxonomy" id="3988"/>
    <lineage>
        <taxon>Eukaryota</taxon>
        <taxon>Viridiplantae</taxon>
        <taxon>Streptophyta</taxon>
        <taxon>Embryophyta</taxon>
        <taxon>Tracheophyta</taxon>
        <taxon>Spermatophyta</taxon>
        <taxon>Magnoliopsida</taxon>
        <taxon>eudicotyledons</taxon>
        <taxon>Gunneridae</taxon>
        <taxon>Pentapetalae</taxon>
        <taxon>rosids</taxon>
        <taxon>fabids</taxon>
        <taxon>Malpighiales</taxon>
        <taxon>Euphorbiaceae</taxon>
        <taxon>Acalyphoideae</taxon>
        <taxon>Acalypheae</taxon>
        <taxon>Ricinus</taxon>
    </lineage>
</organism>
<keyword evidence="4 7" id="KW-0560">Oxidoreductase</keyword>
<dbReference type="FunFam" id="2.60.120.330:FF:000022">
    <property type="entry name" value="Probable 2-oxoglutarate-dependent dioxygenase AOP1.2"/>
    <property type="match status" value="1"/>
</dbReference>
<protein>
    <submittedName>
        <fullName evidence="9">Gibberellin 20 oxidase, putative</fullName>
        <ecNumber evidence="9">1.14.11.23</ecNumber>
    </submittedName>
</protein>
<keyword evidence="3" id="KW-0223">Dioxygenase</keyword>
<dbReference type="InParanoid" id="B9RUX7"/>
<evidence type="ECO:0000256" key="4">
    <source>
        <dbReference type="ARBA" id="ARBA00023002"/>
    </source>
</evidence>
<dbReference type="InterPro" id="IPR005123">
    <property type="entry name" value="Oxoglu/Fe-dep_dioxygenase_dom"/>
</dbReference>
<feature type="domain" description="Fe2OG dioxygenase" evidence="8">
    <location>
        <begin position="163"/>
        <end position="265"/>
    </location>
</feature>
<dbReference type="InterPro" id="IPR026992">
    <property type="entry name" value="DIOX_N"/>
</dbReference>
<dbReference type="STRING" id="3988.B9RUX7"/>
<keyword evidence="2 7" id="KW-0479">Metal-binding</keyword>
<evidence type="ECO:0000256" key="7">
    <source>
        <dbReference type="RuleBase" id="RU003682"/>
    </source>
</evidence>
<proteinExistence type="inferred from homology"/>
<evidence type="ECO:0000313" key="10">
    <source>
        <dbReference type="Proteomes" id="UP000008311"/>
    </source>
</evidence>
<keyword evidence="10" id="KW-1185">Reference proteome</keyword>
<sequence>MGSRIPPKIPVIDFSQENLKPGTSSWVSTCKNVLRALEEYGCFIAVYEKIPLELQSSFYNKLITLFDLPIDTKRKNVSAIPYYGYVGNQPFVPPLYEGMGINNAATMEGTLDFTNIMWPNGDDDFCKTVFSYSKWVAELEQMVTRMVFEGYGVQYSYDTQQERTNYLFRMMKYRAPTEGESDLGCDVHTDKGFITVLHQNEVSGLEVQTKDGQWVCFEPSSPSSFIVMAADALLAWSNGRIHAAFHRVVMRGSKARYSVGLFSYLKGITEVPEELIDEEHPLQFKPFDNFGLLHYFYTEEGREKESTVKAYCGLEEIITAK</sequence>
<accession>B9RUX7</accession>
<reference evidence="10" key="1">
    <citation type="journal article" date="2010" name="Nat. Biotechnol.">
        <title>Draft genome sequence of the oilseed species Ricinus communis.</title>
        <authorList>
            <person name="Chan A.P."/>
            <person name="Crabtree J."/>
            <person name="Zhao Q."/>
            <person name="Lorenzi H."/>
            <person name="Orvis J."/>
            <person name="Puiu D."/>
            <person name="Melake-Berhan A."/>
            <person name="Jones K.M."/>
            <person name="Redman J."/>
            <person name="Chen G."/>
            <person name="Cahoon E.B."/>
            <person name="Gedil M."/>
            <person name="Stanke M."/>
            <person name="Haas B.J."/>
            <person name="Wortman J.R."/>
            <person name="Fraser-Liggett C.M."/>
            <person name="Ravel J."/>
            <person name="Rabinowicz P.D."/>
        </authorList>
    </citation>
    <scope>NUCLEOTIDE SEQUENCE [LARGE SCALE GENOMIC DNA]</scope>
    <source>
        <strain evidence="10">cv. Hale</strain>
    </source>
</reference>
<dbReference type="KEGG" id="rcu:8271359"/>
<evidence type="ECO:0000256" key="5">
    <source>
        <dbReference type="ARBA" id="ARBA00023004"/>
    </source>
</evidence>
<dbReference type="SUPFAM" id="SSF51197">
    <property type="entry name" value="Clavaminate synthase-like"/>
    <property type="match status" value="1"/>
</dbReference>
<dbReference type="Proteomes" id="UP000008311">
    <property type="component" value="Unassembled WGS sequence"/>
</dbReference>
<dbReference type="EMBL" id="EQ973818">
    <property type="protein sequence ID" value="EEF44710.1"/>
    <property type="molecule type" value="Genomic_DNA"/>
</dbReference>
<dbReference type="Gene3D" id="2.60.120.330">
    <property type="entry name" value="B-lactam Antibiotic, Isopenicillin N Synthase, Chain"/>
    <property type="match status" value="1"/>
</dbReference>
<dbReference type="InterPro" id="IPR044861">
    <property type="entry name" value="IPNS-like_FE2OG_OXY"/>
</dbReference>
<dbReference type="Pfam" id="PF14226">
    <property type="entry name" value="DIOX_N"/>
    <property type="match status" value="1"/>
</dbReference>
<name>B9RUX7_RICCO</name>
<evidence type="ECO:0000256" key="1">
    <source>
        <dbReference type="ARBA" id="ARBA00008056"/>
    </source>
</evidence>
<comment type="function">
    <text evidence="6">Probable 2-oxoglutarate-dependent dioxygenase that may be involved in glucosinolates biosynthesis. May play a role in the production of aliphatic glucosinolates.</text>
</comment>
<dbReference type="InterPro" id="IPR050231">
    <property type="entry name" value="Iron_ascorbate_oxido_reductase"/>
</dbReference>
<evidence type="ECO:0000256" key="3">
    <source>
        <dbReference type="ARBA" id="ARBA00022964"/>
    </source>
</evidence>
<keyword evidence="5 7" id="KW-0408">Iron</keyword>
<dbReference type="GO" id="GO:0046872">
    <property type="term" value="F:metal ion binding"/>
    <property type="evidence" value="ECO:0007669"/>
    <property type="project" value="UniProtKB-KW"/>
</dbReference>
<dbReference type="EC" id="1.14.11.23" evidence="9"/>
<evidence type="ECO:0000259" key="8">
    <source>
        <dbReference type="PROSITE" id="PS51471"/>
    </source>
</evidence>
<dbReference type="OrthoDB" id="288590at2759"/>
<comment type="similarity">
    <text evidence="1 7">Belongs to the iron/ascorbate-dependent oxidoreductase family.</text>
</comment>